<dbReference type="OrthoDB" id="553120at2759"/>
<accession>A0A835TM56</accession>
<feature type="compositionally biased region" description="Low complexity" evidence="1">
    <location>
        <begin position="331"/>
        <end position="428"/>
    </location>
</feature>
<gene>
    <name evidence="2" type="ORF">HYH02_010008</name>
</gene>
<dbReference type="AlphaFoldDB" id="A0A835TM56"/>
<feature type="compositionally biased region" description="Low complexity" evidence="1">
    <location>
        <begin position="18"/>
        <end position="29"/>
    </location>
</feature>
<dbReference type="Proteomes" id="UP000613740">
    <property type="component" value="Unassembled WGS sequence"/>
</dbReference>
<feature type="region of interest" description="Disordered" evidence="1">
    <location>
        <begin position="1"/>
        <end position="169"/>
    </location>
</feature>
<comment type="caution">
    <text evidence="2">The sequence shown here is derived from an EMBL/GenBank/DDBJ whole genome shotgun (WGS) entry which is preliminary data.</text>
</comment>
<name>A0A835TM56_9CHLO</name>
<feature type="region of interest" description="Disordered" evidence="1">
    <location>
        <begin position="277"/>
        <end position="428"/>
    </location>
</feature>
<evidence type="ECO:0000313" key="3">
    <source>
        <dbReference type="Proteomes" id="UP000613740"/>
    </source>
</evidence>
<organism evidence="2 3">
    <name type="scientific">Chlamydomonas schloesseri</name>
    <dbReference type="NCBI Taxonomy" id="2026947"/>
    <lineage>
        <taxon>Eukaryota</taxon>
        <taxon>Viridiplantae</taxon>
        <taxon>Chlorophyta</taxon>
        <taxon>core chlorophytes</taxon>
        <taxon>Chlorophyceae</taxon>
        <taxon>CS clade</taxon>
        <taxon>Chlamydomonadales</taxon>
        <taxon>Chlamydomonadaceae</taxon>
        <taxon>Chlamydomonas</taxon>
    </lineage>
</organism>
<evidence type="ECO:0000313" key="2">
    <source>
        <dbReference type="EMBL" id="KAG2441420.1"/>
    </source>
</evidence>
<feature type="region of interest" description="Disordered" evidence="1">
    <location>
        <begin position="231"/>
        <end position="263"/>
    </location>
</feature>
<reference evidence="2" key="1">
    <citation type="journal article" date="2020" name="bioRxiv">
        <title>Comparative genomics of Chlamydomonas.</title>
        <authorList>
            <person name="Craig R.J."/>
            <person name="Hasan A.R."/>
            <person name="Ness R.W."/>
            <person name="Keightley P.D."/>
        </authorList>
    </citation>
    <scope>NUCLEOTIDE SEQUENCE</scope>
    <source>
        <strain evidence="2">CCAP 11/173</strain>
    </source>
</reference>
<dbReference type="EMBL" id="JAEHOD010000035">
    <property type="protein sequence ID" value="KAG2441420.1"/>
    <property type="molecule type" value="Genomic_DNA"/>
</dbReference>
<keyword evidence="3" id="KW-1185">Reference proteome</keyword>
<sequence length="511" mass="50515">MHSPHGAATSALVTPHSARTPAAAGDAAACCHESCGTPDGAGREAVPSPHGPMNGGRAPRSSPAAEPSPSPPPEQQRTSPQHPSPNACVEEGGGAHAPRLGLTTAKSAPVHGSPSVVGAGGSGHEAGQEAEGASVRRERRRRSEALARVEEEDAAEVERPAAAPAAQGGQLRLLTEEAFLATVSSAPALAEPAQAGARSAGVRSGVCLGGGPTGPRFAEVGWMVDGAAGAQEGVRERPQSAAGCSASEPVPSPSGSAHASRRVSEAAGLVAAVDNSMHTSATPPPAATVQPSNLQDAEPFPPPAQPAVSAARSPLQAAPHRSSPAQPPKHAWPAAAVAAARASRPASAMPLQQPSRSPAAAPRASGTPAAAQPQQLRPSPSSRQPVPSTGSPVAAGPTRRAPFAAAAASPAAAPVRSPAPGSAARSGAGAAAAGASPFVSMYGSAASGRLRSTPPPPHAFSMQASASTRLALQDVLSSRRSMNRGGGGGFSSSMSVSGLGGNIDFRPKWRF</sequence>
<protein>
    <submittedName>
        <fullName evidence="2">Uncharacterized protein</fullName>
    </submittedName>
</protein>
<proteinExistence type="predicted"/>
<evidence type="ECO:0000256" key="1">
    <source>
        <dbReference type="SAM" id="MobiDB-lite"/>
    </source>
</evidence>